<name>K1XI70_MARBU</name>
<evidence type="ECO:0000259" key="12">
    <source>
        <dbReference type="Pfam" id="PF24800"/>
    </source>
</evidence>
<keyword evidence="5 8" id="KW-1133">Transmembrane helix</keyword>
<dbReference type="FunCoup" id="K1XI70">
    <property type="interactions" value="719"/>
</dbReference>
<keyword evidence="6 8" id="KW-0472">Membrane</keyword>
<dbReference type="GO" id="GO:0042147">
    <property type="term" value="P:retrograde transport, endosome to Golgi"/>
    <property type="evidence" value="ECO:0007669"/>
    <property type="project" value="TreeGrafter"/>
</dbReference>
<evidence type="ECO:0000256" key="1">
    <source>
        <dbReference type="ARBA" id="ARBA00004141"/>
    </source>
</evidence>
<feature type="signal peptide" evidence="9">
    <location>
        <begin position="1"/>
        <end position="20"/>
    </location>
</feature>
<keyword evidence="3 8" id="KW-0812">Transmembrane</keyword>
<dbReference type="EMBL" id="JH921429">
    <property type="protein sequence ID" value="EKD20438.1"/>
    <property type="molecule type" value="Genomic_DNA"/>
</dbReference>
<evidence type="ECO:0000256" key="3">
    <source>
        <dbReference type="ARBA" id="ARBA00022692"/>
    </source>
</evidence>
<evidence type="ECO:0000256" key="4">
    <source>
        <dbReference type="ARBA" id="ARBA00022729"/>
    </source>
</evidence>
<feature type="transmembrane region" description="Helical" evidence="8">
    <location>
        <begin position="582"/>
        <end position="600"/>
    </location>
</feature>
<accession>K1XI70</accession>
<feature type="transmembrane region" description="Helical" evidence="8">
    <location>
        <begin position="639"/>
        <end position="665"/>
    </location>
</feature>
<feature type="transmembrane region" description="Helical" evidence="8">
    <location>
        <begin position="190"/>
        <end position="210"/>
    </location>
</feature>
<gene>
    <name evidence="13" type="ORF">MBM_01120</name>
</gene>
<dbReference type="InterPro" id="IPR009637">
    <property type="entry name" value="GPR107/GPR108-like"/>
</dbReference>
<feature type="transmembrane region" description="Helical" evidence="8">
    <location>
        <begin position="606"/>
        <end position="627"/>
    </location>
</feature>
<dbReference type="GeneID" id="18757055"/>
<feature type="transmembrane region" description="Helical" evidence="8">
    <location>
        <begin position="256"/>
        <end position="282"/>
    </location>
</feature>
<evidence type="ECO:0000256" key="6">
    <source>
        <dbReference type="ARBA" id="ARBA00023136"/>
    </source>
</evidence>
<proteinExistence type="inferred from homology"/>
<dbReference type="GO" id="GO:0005794">
    <property type="term" value="C:Golgi apparatus"/>
    <property type="evidence" value="ECO:0007669"/>
    <property type="project" value="TreeGrafter"/>
</dbReference>
<reference evidence="13 14" key="1">
    <citation type="journal article" date="2012" name="BMC Genomics">
        <title>Sequencing the genome of Marssonina brunnea reveals fungus-poplar co-evolution.</title>
        <authorList>
            <person name="Zhu S."/>
            <person name="Cao Y.-Z."/>
            <person name="Jiang C."/>
            <person name="Tan B.-Y."/>
            <person name="Wang Z."/>
            <person name="Feng S."/>
            <person name="Zhang L."/>
            <person name="Su X.-H."/>
            <person name="Brejova B."/>
            <person name="Vinar T."/>
            <person name="Xu M."/>
            <person name="Wang M.-X."/>
            <person name="Zhang S.-G."/>
            <person name="Huang M.-R."/>
            <person name="Wu R."/>
            <person name="Zhou Y."/>
        </authorList>
    </citation>
    <scope>NUCLEOTIDE SEQUENCE [LARGE SCALE GENOMIC DNA]</scope>
    <source>
        <strain evidence="13 14">MB_m1</strain>
    </source>
</reference>
<evidence type="ECO:0000259" key="11">
    <source>
        <dbReference type="Pfam" id="PF21902"/>
    </source>
</evidence>
<evidence type="ECO:0000259" key="10">
    <source>
        <dbReference type="Pfam" id="PF06814"/>
    </source>
</evidence>
<dbReference type="Pfam" id="PF24800">
    <property type="entry name" value="DUF7702"/>
    <property type="match status" value="1"/>
</dbReference>
<dbReference type="InterPro" id="IPR053937">
    <property type="entry name" value="GOST_TM"/>
</dbReference>
<dbReference type="Pfam" id="PF06814">
    <property type="entry name" value="GOST_TM"/>
    <property type="match status" value="1"/>
</dbReference>
<feature type="transmembrane region" description="Helical" evidence="8">
    <location>
        <begin position="410"/>
        <end position="431"/>
    </location>
</feature>
<feature type="domain" description="DUF7702" evidence="12">
    <location>
        <begin position="583"/>
        <end position="800"/>
    </location>
</feature>
<feature type="transmembrane region" description="Helical" evidence="8">
    <location>
        <begin position="325"/>
        <end position="349"/>
    </location>
</feature>
<evidence type="ECO:0000256" key="7">
    <source>
        <dbReference type="SAM" id="MobiDB-lite"/>
    </source>
</evidence>
<keyword evidence="14" id="KW-1185">Reference proteome</keyword>
<dbReference type="InterPro" id="IPR056119">
    <property type="entry name" value="DUF7702"/>
</dbReference>
<evidence type="ECO:0000256" key="9">
    <source>
        <dbReference type="SAM" id="SignalP"/>
    </source>
</evidence>
<organism evidence="13 14">
    <name type="scientific">Marssonina brunnea f. sp. multigermtubi (strain MB_m1)</name>
    <name type="common">Marssonina leaf spot fungus</name>
    <dbReference type="NCBI Taxonomy" id="1072389"/>
    <lineage>
        <taxon>Eukaryota</taxon>
        <taxon>Fungi</taxon>
        <taxon>Dikarya</taxon>
        <taxon>Ascomycota</taxon>
        <taxon>Pezizomycotina</taxon>
        <taxon>Leotiomycetes</taxon>
        <taxon>Helotiales</taxon>
        <taxon>Drepanopezizaceae</taxon>
        <taxon>Drepanopeziza</taxon>
    </lineage>
</organism>
<dbReference type="OrthoDB" id="19932at2759"/>
<dbReference type="STRING" id="1072389.K1XI70"/>
<evidence type="ECO:0000256" key="5">
    <source>
        <dbReference type="ARBA" id="ARBA00022989"/>
    </source>
</evidence>
<keyword evidence="4 9" id="KW-0732">Signal</keyword>
<dbReference type="GO" id="GO:0016020">
    <property type="term" value="C:membrane"/>
    <property type="evidence" value="ECO:0007669"/>
    <property type="project" value="UniProtKB-SubCell"/>
</dbReference>
<dbReference type="KEGG" id="mbe:MBM_01120"/>
<feature type="region of interest" description="Disordered" evidence="7">
    <location>
        <begin position="464"/>
        <end position="500"/>
    </location>
</feature>
<feature type="transmembrane region" description="Helical" evidence="8">
    <location>
        <begin position="756"/>
        <end position="773"/>
    </location>
</feature>
<dbReference type="PANTHER" id="PTHR21229">
    <property type="entry name" value="LUNG SEVEN TRANSMEMBRANE RECEPTOR"/>
    <property type="match status" value="1"/>
</dbReference>
<dbReference type="Pfam" id="PF21902">
    <property type="entry name" value="PTM1-like_N"/>
    <property type="match status" value="1"/>
</dbReference>
<sequence length="874" mass="97398">MRNWLHGLLLLGLSAITVGAMEMKMNQVAENRQICAGMYSRESWGGAVEPHILVKFLKNTEEGDSDPITSLVIFEWKDYNLIGVLPTADSITKEYLCDTQSIENKFCNANQTGEFVLAPNATEISKNLLFTKAVHLKDPGLPINYAIKKTGYYCVGTTAFSPSDVAYTATVEFRNAYGELPAAQIAKLPFYGGITLVYAVIGAFWAFLYAQHRQDILPVQNYITAIIMFLIVEMLMTWFFYDYMNRHGSNVGSKVLMIVVAILNAGRNSFSFFLLLIVCMGYGVVKHSLGKTMIYVRYLAGAHFVFGLIYSIASLTVTPETAGPLVLFVILPLAGTLTAFYVWTLNSLNMTMKDLMERKQTQKFSMYRKLWWAILSSIIIIFGFFFFNSFTFASAGDADFVPFHWKTRWFILDGWLNLVYLGDVVFIAYLWRPTANNRRFAMSDELAQDDEGFEIADFGAEDDEEDDLENADAHRGDRTQPGQEGPRYDPAPSATNTAKILPRESLDGETIFAVGEDGDRWSEEGSDDESRGKLVTKDPKDVKLWRPAAEQLRGSRIETGARRELLMKEQELHKKSHEMSRLLYVPSLAVAVFLAIRHGFGKSSGWLYLIIFCLARIIGPSMQLATISDPGNTSLYTGYAILNNAGLSPLLFAALGFVGRLLISIHKSYHAVFLPNILRVVQLVILVSLIFGIVGGIDARSVYTSDLETDPGARDVRGTLTKAGTALFIVSCDATVASTTIISFLVPRAEPGEKRLFFAVAIAPPFLFVRLIYSCTSTFTTNLHFNLLEGDTTTLLFMAFAVREQRRTLVTGEIGGSASPEPLQKKTGAGSQALNFSKYTSGHWEVHSFLVKWWERESGDAVAGDGEVMVRQWR</sequence>
<feature type="transmembrane region" description="Helical" evidence="8">
    <location>
        <begin position="677"/>
        <end position="697"/>
    </location>
</feature>
<evidence type="ECO:0000256" key="8">
    <source>
        <dbReference type="SAM" id="Phobius"/>
    </source>
</evidence>
<feature type="transmembrane region" description="Helical" evidence="8">
    <location>
        <begin position="222"/>
        <end position="241"/>
    </location>
</feature>
<dbReference type="AlphaFoldDB" id="K1XI70"/>
<dbReference type="GO" id="GO:0005829">
    <property type="term" value="C:cytosol"/>
    <property type="evidence" value="ECO:0007669"/>
    <property type="project" value="GOC"/>
</dbReference>
<dbReference type="HOGENOM" id="CLU_328744_0_0_1"/>
<dbReference type="InterPro" id="IPR053938">
    <property type="entry name" value="PTM1-like_N"/>
</dbReference>
<feature type="chain" id="PRO_5003855400" evidence="9">
    <location>
        <begin position="21"/>
        <end position="874"/>
    </location>
</feature>
<feature type="domain" description="GOST seven transmembrane" evidence="10">
    <location>
        <begin position="187"/>
        <end position="438"/>
    </location>
</feature>
<dbReference type="Proteomes" id="UP000006753">
    <property type="component" value="Unassembled WGS sequence"/>
</dbReference>
<feature type="transmembrane region" description="Helical" evidence="8">
    <location>
        <begin position="294"/>
        <end position="313"/>
    </location>
</feature>
<evidence type="ECO:0000256" key="2">
    <source>
        <dbReference type="ARBA" id="ARBA00007883"/>
    </source>
</evidence>
<comment type="similarity">
    <text evidence="2">Belongs to the LU7TM family.</text>
</comment>
<dbReference type="eggNOG" id="KOG2568">
    <property type="taxonomic scope" value="Eukaryota"/>
</dbReference>
<evidence type="ECO:0000313" key="13">
    <source>
        <dbReference type="EMBL" id="EKD20438.1"/>
    </source>
</evidence>
<dbReference type="PANTHER" id="PTHR21229:SF1">
    <property type="entry name" value="GH17801P"/>
    <property type="match status" value="1"/>
</dbReference>
<evidence type="ECO:0000313" key="14">
    <source>
        <dbReference type="Proteomes" id="UP000006753"/>
    </source>
</evidence>
<feature type="transmembrane region" description="Helical" evidence="8">
    <location>
        <begin position="370"/>
        <end position="390"/>
    </location>
</feature>
<dbReference type="InParanoid" id="K1XI70"/>
<comment type="subcellular location">
    <subcellularLocation>
        <location evidence="1">Membrane</location>
        <topology evidence="1">Multi-pass membrane protein</topology>
    </subcellularLocation>
</comment>
<protein>
    <submittedName>
        <fullName evidence="13">Transmembrane protein</fullName>
    </submittedName>
</protein>
<feature type="domain" description="PTM1-like N-terminal" evidence="11">
    <location>
        <begin position="31"/>
        <end position="175"/>
    </location>
</feature>